<feature type="compositionally biased region" description="Basic and acidic residues" evidence="2">
    <location>
        <begin position="25"/>
        <end position="40"/>
    </location>
</feature>
<keyword evidence="1" id="KW-0862">Zinc</keyword>
<reference evidence="4 5" key="1">
    <citation type="submission" date="2014-04" db="EMBL/GenBank/DDBJ databases">
        <authorList>
            <consortium name="DOE Joint Genome Institute"/>
            <person name="Kuo A."/>
            <person name="Tarkka M."/>
            <person name="Buscot F."/>
            <person name="Kohler A."/>
            <person name="Nagy L.G."/>
            <person name="Floudas D."/>
            <person name="Copeland A."/>
            <person name="Barry K.W."/>
            <person name="Cichocki N."/>
            <person name="Veneault-Fourrey C."/>
            <person name="LaButti K."/>
            <person name="Lindquist E.A."/>
            <person name="Lipzen A."/>
            <person name="Lundell T."/>
            <person name="Morin E."/>
            <person name="Murat C."/>
            <person name="Sun H."/>
            <person name="Tunlid A."/>
            <person name="Henrissat B."/>
            <person name="Grigoriev I.V."/>
            <person name="Hibbett D.S."/>
            <person name="Martin F."/>
            <person name="Nordberg H.P."/>
            <person name="Cantor M.N."/>
            <person name="Hua S.X."/>
        </authorList>
    </citation>
    <scope>NUCLEOTIDE SEQUENCE [LARGE SCALE GENOMIC DNA]</scope>
    <source>
        <strain evidence="4 5">F 1598</strain>
    </source>
</reference>
<reference evidence="5" key="2">
    <citation type="submission" date="2015-01" db="EMBL/GenBank/DDBJ databases">
        <title>Evolutionary Origins and Diversification of the Mycorrhizal Mutualists.</title>
        <authorList>
            <consortium name="DOE Joint Genome Institute"/>
            <consortium name="Mycorrhizal Genomics Consortium"/>
            <person name="Kohler A."/>
            <person name="Kuo A."/>
            <person name="Nagy L.G."/>
            <person name="Floudas D."/>
            <person name="Copeland A."/>
            <person name="Barry K.W."/>
            <person name="Cichocki N."/>
            <person name="Veneault-Fourrey C."/>
            <person name="LaButti K."/>
            <person name="Lindquist E.A."/>
            <person name="Lipzen A."/>
            <person name="Lundell T."/>
            <person name="Morin E."/>
            <person name="Murat C."/>
            <person name="Riley R."/>
            <person name="Ohm R."/>
            <person name="Sun H."/>
            <person name="Tunlid A."/>
            <person name="Henrissat B."/>
            <person name="Grigoriev I.V."/>
            <person name="Hibbett D.S."/>
            <person name="Martin F."/>
        </authorList>
    </citation>
    <scope>NUCLEOTIDE SEQUENCE [LARGE SCALE GENOMIC DNA]</scope>
    <source>
        <strain evidence="5">F 1598</strain>
    </source>
</reference>
<dbReference type="GO" id="GO:0008270">
    <property type="term" value="F:zinc ion binding"/>
    <property type="evidence" value="ECO:0007669"/>
    <property type="project" value="UniProtKB-KW"/>
</dbReference>
<dbReference type="InterPro" id="IPR000315">
    <property type="entry name" value="Znf_B-box"/>
</dbReference>
<evidence type="ECO:0000313" key="5">
    <source>
        <dbReference type="Proteomes" id="UP000054166"/>
    </source>
</evidence>
<evidence type="ECO:0000256" key="1">
    <source>
        <dbReference type="PROSITE-ProRule" id="PRU00024"/>
    </source>
</evidence>
<gene>
    <name evidence="4" type="ORF">PILCRDRAFT_811772</name>
</gene>
<keyword evidence="5" id="KW-1185">Reference proteome</keyword>
<dbReference type="PROSITE" id="PS50119">
    <property type="entry name" value="ZF_BBOX"/>
    <property type="match status" value="1"/>
</dbReference>
<feature type="region of interest" description="Disordered" evidence="2">
    <location>
        <begin position="1"/>
        <end position="50"/>
    </location>
</feature>
<proteinExistence type="predicted"/>
<keyword evidence="1" id="KW-0863">Zinc-finger</keyword>
<keyword evidence="1" id="KW-0479">Metal-binding</keyword>
<dbReference type="InterPro" id="IPR038446">
    <property type="entry name" value="CEBP_ZZ_sf"/>
</dbReference>
<organism evidence="4 5">
    <name type="scientific">Piloderma croceum (strain F 1598)</name>
    <dbReference type="NCBI Taxonomy" id="765440"/>
    <lineage>
        <taxon>Eukaryota</taxon>
        <taxon>Fungi</taxon>
        <taxon>Dikarya</taxon>
        <taxon>Basidiomycota</taxon>
        <taxon>Agaricomycotina</taxon>
        <taxon>Agaricomycetes</taxon>
        <taxon>Agaricomycetidae</taxon>
        <taxon>Atheliales</taxon>
        <taxon>Atheliaceae</taxon>
        <taxon>Piloderma</taxon>
    </lineage>
</organism>
<dbReference type="Pfam" id="PF22586">
    <property type="entry name" value="ANCHR-like_BBOX"/>
    <property type="match status" value="1"/>
</dbReference>
<feature type="domain" description="B box-type" evidence="3">
    <location>
        <begin position="55"/>
        <end position="100"/>
    </location>
</feature>
<dbReference type="PANTHER" id="PTHR31560:SF0">
    <property type="entry name" value="UPF0652 PROTEIN C22H10.08"/>
    <property type="match status" value="1"/>
</dbReference>
<dbReference type="OrthoDB" id="406045at2759"/>
<dbReference type="CDD" id="cd20208">
    <property type="entry name" value="Bbox1_DUF2009"/>
    <property type="match status" value="1"/>
</dbReference>
<feature type="compositionally biased region" description="Polar residues" evidence="2">
    <location>
        <begin position="1"/>
        <end position="21"/>
    </location>
</feature>
<sequence>MGSPSLGSSNLEKPSNGSFSLENILGDHENLEHPKYKEADEPVGGWDEEAADKPAPDGFCIECEDQPAKMFCENCSDNYCDVCFAAQHRKGSRKGHVIKLLNCKSSKKAKENGSTQVEGKDGDSMDIELDYVDDGSGQLAGPSTEVLGTQPAIGAKVSEWFVERSKFIPLRLANSERKYLRLLDAALSVSEYTDKIDTLGFGLSKSKRIVYQIRELCSILSGLVLSADYKQGQELFSDRDFEQNSDFYQQIFELGRRHKIMNPDKMRTTYGKLIYLLQDSQSPEVRDMLNFSCVMPIKTVHSVLEEVDALGLLRDDLISVATKEIYSEGRSRREIQKDIKSKERAIETLASRYERKGLSQENVRQCLYSIGDNHAFLRTNRDPCERMIAHLKEHFHPTQPKDPKGNLAIRIGKGGARLSHDHSKQYAYVLQSLSLWKEILHDMFHLWSLAEQDLLSDKVTYRLRDTGQGLNRVQAAPKTSRMMHAILHRAQQSVEMWVGSSVIHMGDHNVPNALMFIDKYSQIYRILLPICNTLSQIPSLAANPALRSYIDDEFGSTDHLIREILTDFFRHGFDGSGADSYTDAGSCIDGRLTSAWNWCATLEKKKFFPVFLLTGFTGFDGDW</sequence>
<dbReference type="HOGENOM" id="CLU_021807_0_0_1"/>
<dbReference type="AlphaFoldDB" id="A0A0C3GHX5"/>
<evidence type="ECO:0000256" key="2">
    <source>
        <dbReference type="SAM" id="MobiDB-lite"/>
    </source>
</evidence>
<dbReference type="Gene3D" id="4.10.640.40">
    <property type="entry name" value="Cytoplasmic polyadenylation element-binding protein, ZZ domain"/>
    <property type="match status" value="1"/>
</dbReference>
<dbReference type="PANTHER" id="PTHR31560">
    <property type="entry name" value="UPF0652 PROTEIN C16A11.03C-RELATED"/>
    <property type="match status" value="1"/>
</dbReference>
<dbReference type="Pfam" id="PF09418">
    <property type="entry name" value="DUF2009"/>
    <property type="match status" value="1"/>
</dbReference>
<dbReference type="InParanoid" id="A0A0C3GHX5"/>
<evidence type="ECO:0000313" key="4">
    <source>
        <dbReference type="EMBL" id="KIM91254.1"/>
    </source>
</evidence>
<protein>
    <recommendedName>
        <fullName evidence="3">B box-type domain-containing protein</fullName>
    </recommendedName>
</protein>
<name>A0A0C3GHX5_PILCF</name>
<accession>A0A0C3GHX5</accession>
<dbReference type="InterPro" id="IPR057668">
    <property type="entry name" value="E2_Ub-conjug_enz_C"/>
</dbReference>
<dbReference type="Proteomes" id="UP000054166">
    <property type="component" value="Unassembled WGS sequence"/>
</dbReference>
<evidence type="ECO:0000259" key="3">
    <source>
        <dbReference type="PROSITE" id="PS50119"/>
    </source>
</evidence>
<dbReference type="SMART" id="SM00336">
    <property type="entry name" value="BBOX"/>
    <property type="match status" value="1"/>
</dbReference>
<dbReference type="EMBL" id="KN832972">
    <property type="protein sequence ID" value="KIM91254.1"/>
    <property type="molecule type" value="Genomic_DNA"/>
</dbReference>
<dbReference type="InterPro" id="IPR018553">
    <property type="entry name" value="E2_Ub-conjug_enz"/>
</dbReference>